<feature type="region of interest" description="Disordered" evidence="1">
    <location>
        <begin position="362"/>
        <end position="423"/>
    </location>
</feature>
<dbReference type="EMBL" id="CAUYUJ010014548">
    <property type="protein sequence ID" value="CAK0843075.1"/>
    <property type="molecule type" value="Genomic_DNA"/>
</dbReference>
<feature type="compositionally biased region" description="Polar residues" evidence="1">
    <location>
        <begin position="372"/>
        <end position="381"/>
    </location>
</feature>
<dbReference type="SUPFAM" id="SSF53300">
    <property type="entry name" value="vWA-like"/>
    <property type="match status" value="1"/>
</dbReference>
<name>A0ABN9TCB0_9DINO</name>
<keyword evidence="4" id="KW-1185">Reference proteome</keyword>
<evidence type="ECO:0000313" key="4">
    <source>
        <dbReference type="Proteomes" id="UP001189429"/>
    </source>
</evidence>
<gene>
    <name evidence="3" type="ORF">PCOR1329_LOCUS37514</name>
</gene>
<evidence type="ECO:0000313" key="3">
    <source>
        <dbReference type="EMBL" id="CAK0843075.1"/>
    </source>
</evidence>
<evidence type="ECO:0000256" key="2">
    <source>
        <dbReference type="SAM" id="SignalP"/>
    </source>
</evidence>
<protein>
    <recommendedName>
        <fullName evidence="5">VWFA domain-containing protein</fullName>
    </recommendedName>
</protein>
<proteinExistence type="predicted"/>
<feature type="compositionally biased region" description="Low complexity" evidence="1">
    <location>
        <begin position="362"/>
        <end position="371"/>
    </location>
</feature>
<reference evidence="3" key="1">
    <citation type="submission" date="2023-10" db="EMBL/GenBank/DDBJ databases">
        <authorList>
            <person name="Chen Y."/>
            <person name="Shah S."/>
            <person name="Dougan E. K."/>
            <person name="Thang M."/>
            <person name="Chan C."/>
        </authorList>
    </citation>
    <scope>NUCLEOTIDE SEQUENCE [LARGE SCALE GENOMIC DNA]</scope>
</reference>
<evidence type="ECO:0000256" key="1">
    <source>
        <dbReference type="SAM" id="MobiDB-lite"/>
    </source>
</evidence>
<accession>A0ABN9TCB0</accession>
<feature type="signal peptide" evidence="2">
    <location>
        <begin position="1"/>
        <end position="26"/>
    </location>
</feature>
<feature type="region of interest" description="Disordered" evidence="1">
    <location>
        <begin position="902"/>
        <end position="924"/>
    </location>
</feature>
<comment type="caution">
    <text evidence="3">The sequence shown here is derived from an EMBL/GenBank/DDBJ whole genome shotgun (WGS) entry which is preliminary data.</text>
</comment>
<feature type="compositionally biased region" description="Pro residues" evidence="1">
    <location>
        <begin position="388"/>
        <end position="423"/>
    </location>
</feature>
<organism evidence="3 4">
    <name type="scientific">Prorocentrum cordatum</name>
    <dbReference type="NCBI Taxonomy" id="2364126"/>
    <lineage>
        <taxon>Eukaryota</taxon>
        <taxon>Sar</taxon>
        <taxon>Alveolata</taxon>
        <taxon>Dinophyceae</taxon>
        <taxon>Prorocentrales</taxon>
        <taxon>Prorocentraceae</taxon>
        <taxon>Prorocentrum</taxon>
    </lineage>
</organism>
<feature type="chain" id="PRO_5045508695" description="VWFA domain-containing protein" evidence="2">
    <location>
        <begin position="27"/>
        <end position="924"/>
    </location>
</feature>
<sequence length="924" mass="97906">MLLSYACTKAMLALKSLMCWIGLLQSDRCADTRASGAGNNSGMVLSQIATLGGTPVQYVQQPIGTYCIDGVEITSLAECQAAVTSLGLPFFSSTLHHSNQMPYGCFYTNGATPLVRHNRCGAACDGTLHACSECGPSSTDSSAICKQGMTSQPTPAPPMVLAPTPAPWVAVGTVHLEPHPLGIDCSEDSQVGSMAECQYAASSLTVSYLISMSVDSSEFPHGCHYQPGSSPTAQILYFNTCSDCGPPSDVAHAICRQVPTPQPSLAPWVASAYEYEQLPVGTACPSGPDVASMEECEHAATILNIQYFSSSIIDSNDMPHGCYYTPGATPIMVFNSCASCGSSLATSSAICRSSTAAPTALPTLAPAQQPTSAVTTPTSEPTLAPTMQPSPPTPAPTQAPTPAPTPQPTGAPSPTLPTPSPTFLPPLATSCNGTIPWLQIGFAMDCTGTTNSYLAALKTTVYELAIQFNASVDILQMAFLCYRDHTDVNPPRYEWAAHPEPYAHWFTDPVLLQSAIAPFYSSGGGNYAEDNAGAMGKMLQEKPWDPSAMKILMVISKDRDSMRTPYDTDASQCQLMQDIRAKNISLILGHLDTDTTTSMLYDSTYKPTLPWRGCYADPSDAEQMKEIQFMGLSPENFSALLIDEVRDSSFNALCPSVPTAQPTPAPPTAVPALASPTSAPTLAPWLANSWEYLDHPFGESCYPDSAVKSMAECEHAAASLGLGYIVSSPVDSNGLSYGCHFTPGASPLLVFNDCFDCGTASTNSHAICRHVPTPQPTQAPWETNSYGYEEPRPVGTQCLVGSEILSMAECQYAAHSKGMYFNVSSLIDSSLLPYGCHYIPGASPHLVFNEFSECGLASITTNAQAICEQEVTAHPTQAPWTTHALQYTELSVGANFGSLETGVNPDGGQPGRQILQDPAKIPSG</sequence>
<dbReference type="Proteomes" id="UP001189429">
    <property type="component" value="Unassembled WGS sequence"/>
</dbReference>
<dbReference type="InterPro" id="IPR036465">
    <property type="entry name" value="vWFA_dom_sf"/>
</dbReference>
<keyword evidence="2" id="KW-0732">Signal</keyword>
<evidence type="ECO:0008006" key="5">
    <source>
        <dbReference type="Google" id="ProtNLM"/>
    </source>
</evidence>
<dbReference type="Gene3D" id="3.40.50.410">
    <property type="entry name" value="von Willebrand factor, type A domain"/>
    <property type="match status" value="1"/>
</dbReference>